<gene>
    <name evidence="1" type="primary">TBPL1</name>
    <name evidence="1" type="ORF">T12_10307</name>
</gene>
<reference evidence="1 2" key="1">
    <citation type="submission" date="2015-01" db="EMBL/GenBank/DDBJ databases">
        <title>Evolution of Trichinella species and genotypes.</title>
        <authorList>
            <person name="Korhonen P.K."/>
            <person name="Edoardo P."/>
            <person name="Giuseppe L.R."/>
            <person name="Gasser R.B."/>
        </authorList>
    </citation>
    <scope>NUCLEOTIDE SEQUENCE [LARGE SCALE GENOMIC DNA]</scope>
    <source>
        <strain evidence="1">ISS2496</strain>
    </source>
</reference>
<accession>A0A0V0ZQV1</accession>
<proteinExistence type="predicted"/>
<keyword evidence="2" id="KW-1185">Reference proteome</keyword>
<name>A0A0V0ZQV1_9BILA</name>
<evidence type="ECO:0000313" key="2">
    <source>
        <dbReference type="Proteomes" id="UP000054783"/>
    </source>
</evidence>
<organism evidence="1 2">
    <name type="scientific">Trichinella patagoniensis</name>
    <dbReference type="NCBI Taxonomy" id="990121"/>
    <lineage>
        <taxon>Eukaryota</taxon>
        <taxon>Metazoa</taxon>
        <taxon>Ecdysozoa</taxon>
        <taxon>Nematoda</taxon>
        <taxon>Enoplea</taxon>
        <taxon>Dorylaimia</taxon>
        <taxon>Trichinellida</taxon>
        <taxon>Trichinellidae</taxon>
        <taxon>Trichinella</taxon>
    </lineage>
</organism>
<dbReference type="Proteomes" id="UP000054783">
    <property type="component" value="Unassembled WGS sequence"/>
</dbReference>
<dbReference type="EMBL" id="JYDQ01000105">
    <property type="protein sequence ID" value="KRY14952.1"/>
    <property type="molecule type" value="Genomic_DNA"/>
</dbReference>
<evidence type="ECO:0000313" key="1">
    <source>
        <dbReference type="EMBL" id="KRY14952.1"/>
    </source>
</evidence>
<comment type="caution">
    <text evidence="1">The sequence shown here is derived from an EMBL/GenBank/DDBJ whole genome shotgun (WGS) entry which is preliminary data.</text>
</comment>
<dbReference type="AlphaFoldDB" id="A0A0V0ZQV1"/>
<protein>
    <submittedName>
        <fullName evidence="1">TATA box-binding protein-like protein 1</fullName>
    </submittedName>
</protein>
<sequence length="112" mass="13265">MHQLASFVLKCRNLLKIYNSNQNKLHVKQIHQMNTPEDGALELSKSAQNVVLKHRYDTFKHHHELFPIIKLYLHISYCLTLSGTGLEDYELFSLKYELKNNNYLYNLLFINV</sequence>